<dbReference type="HAMAP" id="MF_02088">
    <property type="entry name" value="Q_prec_transport"/>
    <property type="match status" value="1"/>
</dbReference>
<dbReference type="OrthoDB" id="82146at2157"/>
<comment type="function">
    <text evidence="1">Involved in the import of queuosine (Q) precursors, required for Q precursor salvage.</text>
</comment>
<dbReference type="GO" id="GO:0022857">
    <property type="term" value="F:transmembrane transporter activity"/>
    <property type="evidence" value="ECO:0007669"/>
    <property type="project" value="UniProtKB-UniRule"/>
</dbReference>
<evidence type="ECO:0000313" key="2">
    <source>
        <dbReference type="EMBL" id="AZH23942.1"/>
    </source>
</evidence>
<dbReference type="EMBL" id="REFS01000005">
    <property type="protein sequence ID" value="RMB13295.1"/>
    <property type="molecule type" value="Genomic_DNA"/>
</dbReference>
<name>A0A3M0CWV3_9EURY</name>
<keyword evidence="1" id="KW-0813">Transport</keyword>
<feature type="transmembrane region" description="Helical" evidence="1">
    <location>
        <begin position="76"/>
        <end position="95"/>
    </location>
</feature>
<dbReference type="GeneID" id="38469716"/>
<dbReference type="Proteomes" id="UP000282007">
    <property type="component" value="Chromosome"/>
</dbReference>
<dbReference type="RefSeq" id="WP_121921217.1">
    <property type="nucleotide sequence ID" value="NZ_CP034145.1"/>
</dbReference>
<protein>
    <recommendedName>
        <fullName evidence="1">Probable queuosine precursor transporter</fullName>
        <shortName evidence="1">Q precursor transporter</shortName>
    </recommendedName>
</protein>
<feature type="transmembrane region" description="Helical" evidence="1">
    <location>
        <begin position="44"/>
        <end position="64"/>
    </location>
</feature>
<evidence type="ECO:0000313" key="5">
    <source>
        <dbReference type="Proteomes" id="UP000282007"/>
    </source>
</evidence>
<organism evidence="3 4">
    <name type="scientific">Haloplanus aerogenes</name>
    <dbReference type="NCBI Taxonomy" id="660522"/>
    <lineage>
        <taxon>Archaea</taxon>
        <taxon>Methanobacteriati</taxon>
        <taxon>Methanobacteriota</taxon>
        <taxon>Stenosarchaea group</taxon>
        <taxon>Halobacteria</taxon>
        <taxon>Halobacteriales</taxon>
        <taxon>Haloferacaceae</taxon>
        <taxon>Haloplanus</taxon>
    </lineage>
</organism>
<keyword evidence="1" id="KW-0472">Membrane</keyword>
<keyword evidence="1" id="KW-1133">Transmembrane helix</keyword>
<keyword evidence="1" id="KW-1003">Cell membrane</keyword>
<keyword evidence="5" id="KW-1185">Reference proteome</keyword>
<dbReference type="InterPro" id="IPR003744">
    <property type="entry name" value="YhhQ"/>
</dbReference>
<evidence type="ECO:0000313" key="3">
    <source>
        <dbReference type="EMBL" id="RMB13295.1"/>
    </source>
</evidence>
<sequence length="251" mass="26862">MSAGDDWPVGRVAILSLFVTALVTAQLTASKVLAIPLPTAVPRVGSTIFLPGAALAYALTFFASDCYGELYGRRDAQVMVNVGFVMNFVLLALVWSTILAPARNPEFAAQFAGVLAPATNIVAGSLLAYLVSQNWDVIVFHRLRDATEGDFLWLRNIVSTATSQALDTVIFIGVAFYLLPQYVSIGSPTPWNVVVSLMIGQYLLKLLIALVDTPFVYAVVGVVRSRADDAAKAAAAAAAGERERESTTDEF</sequence>
<dbReference type="KEGG" id="haer:DU502_00480"/>
<dbReference type="Proteomes" id="UP000277326">
    <property type="component" value="Unassembled WGS sequence"/>
</dbReference>
<dbReference type="PANTHER" id="PTHR34300">
    <property type="entry name" value="QUEUOSINE PRECURSOR TRANSPORTER-RELATED"/>
    <property type="match status" value="1"/>
</dbReference>
<evidence type="ECO:0000313" key="4">
    <source>
        <dbReference type="Proteomes" id="UP000277326"/>
    </source>
</evidence>
<reference evidence="3" key="3">
    <citation type="submission" date="2018-10" db="EMBL/GenBank/DDBJ databases">
        <authorList>
            <person name="Whitman W."/>
            <person name="Huntemann M."/>
            <person name="Clum A."/>
            <person name="Pillay M."/>
            <person name="Palaniappan K."/>
            <person name="Varghese N."/>
            <person name="Mikhailova N."/>
            <person name="Stamatis D."/>
            <person name="Reddy T."/>
            <person name="Daum C."/>
            <person name="Shapiro N."/>
            <person name="Ivanova N."/>
            <person name="Kyrpides N."/>
            <person name="Woyke T."/>
        </authorList>
    </citation>
    <scope>NUCLEOTIDE SEQUENCE</scope>
    <source>
        <strain evidence="3">CGMCC 1.10124</strain>
    </source>
</reference>
<gene>
    <name evidence="3" type="ORF">ATH50_2628</name>
    <name evidence="2" type="ORF">DU502_00480</name>
</gene>
<keyword evidence="1" id="KW-0812">Transmembrane</keyword>
<comment type="subcellular location">
    <subcellularLocation>
        <location evidence="1">Cell membrane</location>
        <topology evidence="1">Multi-pass membrane protein</topology>
    </subcellularLocation>
</comment>
<dbReference type="NCBIfam" id="TIGR00697">
    <property type="entry name" value="queuosine precursor transporter"/>
    <property type="match status" value="1"/>
</dbReference>
<dbReference type="EMBL" id="CP034145">
    <property type="protein sequence ID" value="AZH23942.1"/>
    <property type="molecule type" value="Genomic_DNA"/>
</dbReference>
<dbReference type="AlphaFoldDB" id="A0A3M0CWV3"/>
<feature type="transmembrane region" description="Helical" evidence="1">
    <location>
        <begin position="199"/>
        <end position="223"/>
    </location>
</feature>
<reference evidence="2 5" key="2">
    <citation type="submission" date="2018-07" db="EMBL/GenBank/DDBJ databases">
        <title>Genome sequences of Haloplanus aerogenes JCM 16430T.</title>
        <authorList>
            <person name="Kim Y.B."/>
            <person name="Roh S.W."/>
        </authorList>
    </citation>
    <scope>NUCLEOTIDE SEQUENCE [LARGE SCALE GENOMIC DNA]</scope>
    <source>
        <strain evidence="2 5">JCM 16430</strain>
    </source>
</reference>
<dbReference type="Pfam" id="PF02592">
    <property type="entry name" value="Vut_1"/>
    <property type="match status" value="1"/>
</dbReference>
<evidence type="ECO:0000256" key="1">
    <source>
        <dbReference type="HAMAP-Rule" id="MF_02088"/>
    </source>
</evidence>
<accession>A0A3M0CWV3</accession>
<dbReference type="GO" id="GO:0005886">
    <property type="term" value="C:plasma membrane"/>
    <property type="evidence" value="ECO:0007669"/>
    <property type="project" value="UniProtKB-SubCell"/>
</dbReference>
<dbReference type="PANTHER" id="PTHR34300:SF2">
    <property type="entry name" value="QUEUOSINE PRECURSOR TRANSPORTER-RELATED"/>
    <property type="match status" value="1"/>
</dbReference>
<proteinExistence type="inferred from homology"/>
<feature type="transmembrane region" description="Helical" evidence="1">
    <location>
        <begin position="107"/>
        <end position="131"/>
    </location>
</feature>
<reference evidence="3 4" key="1">
    <citation type="journal article" date="2015" name="Stand. Genomic Sci.">
        <title>Genomic Encyclopedia of Bacterial and Archaeal Type Strains, Phase III: the genomes of soil and plant-associated and newly described type strains.</title>
        <authorList>
            <person name="Whitman W.B."/>
            <person name="Woyke T."/>
            <person name="Klenk H.P."/>
            <person name="Zhou Y."/>
            <person name="Lilburn T.G."/>
            <person name="Beck B.J."/>
            <person name="De Vos P."/>
            <person name="Vandamme P."/>
            <person name="Eisen J.A."/>
            <person name="Garrity G."/>
            <person name="Hugenholtz P."/>
            <person name="Kyrpides N.C."/>
        </authorList>
    </citation>
    <scope>NUCLEOTIDE SEQUENCE [LARGE SCALE GENOMIC DNA]</scope>
    <source>
        <strain evidence="3 4">CGMCC 1.10124</strain>
    </source>
</reference>
<comment type="similarity">
    <text evidence="1">Belongs to the vitamin uptake transporter (VUT/ECF) (TC 2.A.88) family. Q precursor transporter subfamily.</text>
</comment>